<evidence type="ECO:0000259" key="7">
    <source>
        <dbReference type="PROSITE" id="PS51194"/>
    </source>
</evidence>
<name>A0A0K0EVR0_STRVS</name>
<dbReference type="WBParaSite" id="SVE_0061000.1">
    <property type="protein sequence ID" value="SVE_0061000.1"/>
    <property type="gene ID" value="SVE_0061000"/>
</dbReference>
<dbReference type="GO" id="GO:0015662">
    <property type="term" value="F:P-type ion transporter activity"/>
    <property type="evidence" value="ECO:0007669"/>
    <property type="project" value="TreeGrafter"/>
</dbReference>
<evidence type="ECO:0000256" key="4">
    <source>
        <dbReference type="ARBA" id="ARBA00022840"/>
    </source>
</evidence>
<keyword evidence="5" id="KW-0460">Magnesium</keyword>
<reference evidence="8" key="1">
    <citation type="submission" date="2014-07" db="EMBL/GenBank/DDBJ databases">
        <authorList>
            <person name="Martin A.A"/>
            <person name="De Silva N."/>
        </authorList>
    </citation>
    <scope>NUCLEOTIDE SEQUENCE</scope>
</reference>
<keyword evidence="4" id="KW-0067">ATP-binding</keyword>
<protein>
    <submittedName>
        <fullName evidence="9">Helicase C-terminal domain-containing protein</fullName>
    </submittedName>
</protein>
<dbReference type="InterPro" id="IPR001650">
    <property type="entry name" value="Helicase_C-like"/>
</dbReference>
<dbReference type="Gene3D" id="3.40.50.300">
    <property type="entry name" value="P-loop containing nucleotide triphosphate hydrolases"/>
    <property type="match status" value="1"/>
</dbReference>
<accession>A0A0K0EVR0</accession>
<reference evidence="9" key="2">
    <citation type="submission" date="2015-08" db="UniProtKB">
        <authorList>
            <consortium name="WormBaseParasite"/>
        </authorList>
    </citation>
    <scope>IDENTIFICATION</scope>
</reference>
<dbReference type="STRING" id="75913.A0A0K0EVR0"/>
<dbReference type="Proteomes" id="UP000035680">
    <property type="component" value="Unassembled WGS sequence"/>
</dbReference>
<dbReference type="PROSITE" id="PS51194">
    <property type="entry name" value="HELICASE_CTER"/>
    <property type="match status" value="1"/>
</dbReference>
<keyword evidence="3" id="KW-0547">Nucleotide-binding</keyword>
<evidence type="ECO:0000256" key="1">
    <source>
        <dbReference type="ARBA" id="ARBA00004141"/>
    </source>
</evidence>
<dbReference type="SMART" id="SM00490">
    <property type="entry name" value="HELICc"/>
    <property type="match status" value="1"/>
</dbReference>
<dbReference type="GO" id="GO:0005789">
    <property type="term" value="C:endoplasmic reticulum membrane"/>
    <property type="evidence" value="ECO:0007669"/>
    <property type="project" value="TreeGrafter"/>
</dbReference>
<dbReference type="GO" id="GO:0019829">
    <property type="term" value="F:ATPase-coupled monoatomic cation transmembrane transporter activity"/>
    <property type="evidence" value="ECO:0007669"/>
    <property type="project" value="TreeGrafter"/>
</dbReference>
<dbReference type="InterPro" id="IPR006544">
    <property type="entry name" value="P-type_TPase_V"/>
</dbReference>
<comment type="subcellular location">
    <subcellularLocation>
        <location evidence="1">Membrane</location>
        <topology evidence="1">Multi-pass membrane protein</topology>
    </subcellularLocation>
</comment>
<dbReference type="GO" id="GO:0005524">
    <property type="term" value="F:ATP binding"/>
    <property type="evidence" value="ECO:0007669"/>
    <property type="project" value="UniProtKB-KW"/>
</dbReference>
<dbReference type="Pfam" id="PF00271">
    <property type="entry name" value="Helicase_C"/>
    <property type="match status" value="1"/>
</dbReference>
<organism evidence="8 9">
    <name type="scientific">Strongyloides venezuelensis</name>
    <name type="common">Threadworm</name>
    <dbReference type="NCBI Taxonomy" id="75913"/>
    <lineage>
        <taxon>Eukaryota</taxon>
        <taxon>Metazoa</taxon>
        <taxon>Ecdysozoa</taxon>
        <taxon>Nematoda</taxon>
        <taxon>Chromadorea</taxon>
        <taxon>Rhabditida</taxon>
        <taxon>Tylenchina</taxon>
        <taxon>Panagrolaimomorpha</taxon>
        <taxon>Strongyloidoidea</taxon>
        <taxon>Strongyloididae</taxon>
        <taxon>Strongyloides</taxon>
    </lineage>
</organism>
<evidence type="ECO:0000256" key="2">
    <source>
        <dbReference type="ARBA" id="ARBA00022723"/>
    </source>
</evidence>
<keyword evidence="8" id="KW-1185">Reference proteome</keyword>
<evidence type="ECO:0000313" key="9">
    <source>
        <dbReference type="WBParaSite" id="SVE_0061000.1"/>
    </source>
</evidence>
<sequence length="388" mass="43292">MCSDIIAAENKMANSFVLSSRKILVLVGKKRTSDILAYFFIEKGIKAIPINGEYYQEYRKKAFNALRSGNINVLVVNNVLARSMDISDLDNVMIVDLLNDFKTFIYRVGRIGRIKEDDVTTLYGPKEDYILANDNRDALFSGVGILTCFFGRARKTFSDLSSSSITSRPPNNGILCYVLQTGFSTSQDSSLRTILFGVKIVAANNLETVVPLELLLEFSLALNNSLVALQKLGIFCTEPLKISFVGKIEVCCFDKAGNFTADNLVVDDNVTLRVLSSCHSLIIFDKELASDSLKKAALNWVDWNIVKNDLVSPCSGKVPAIRIFQRYHFSSQLKRIIVVAEYTPPGSEPIMITAVKDAPEVLESMFSSVLRDTNHYSKRLPCITLWLF</sequence>
<feature type="domain" description="Helicase C-terminal" evidence="7">
    <location>
        <begin position="12"/>
        <end position="161"/>
    </location>
</feature>
<dbReference type="GO" id="GO:0046872">
    <property type="term" value="F:metal ion binding"/>
    <property type="evidence" value="ECO:0007669"/>
    <property type="project" value="UniProtKB-KW"/>
</dbReference>
<dbReference type="InterPro" id="IPR027417">
    <property type="entry name" value="P-loop_NTPase"/>
</dbReference>
<dbReference type="AlphaFoldDB" id="A0A0K0EVR0"/>
<keyword evidence="6" id="KW-1278">Translocase</keyword>
<evidence type="ECO:0000256" key="3">
    <source>
        <dbReference type="ARBA" id="ARBA00022741"/>
    </source>
</evidence>
<evidence type="ECO:0000313" key="8">
    <source>
        <dbReference type="Proteomes" id="UP000035680"/>
    </source>
</evidence>
<dbReference type="SUPFAM" id="SSF52540">
    <property type="entry name" value="P-loop containing nucleoside triphosphate hydrolases"/>
    <property type="match status" value="1"/>
</dbReference>
<dbReference type="PANTHER" id="PTHR45630:SF7">
    <property type="entry name" value="ENDOPLASMIC RETICULUM TRANSMEMBRANE HELIX TRANSLOCASE"/>
    <property type="match status" value="1"/>
</dbReference>
<proteinExistence type="predicted"/>
<evidence type="ECO:0000256" key="5">
    <source>
        <dbReference type="ARBA" id="ARBA00022842"/>
    </source>
</evidence>
<keyword evidence="2" id="KW-0479">Metal-binding</keyword>
<dbReference type="PANTHER" id="PTHR45630">
    <property type="entry name" value="CATION-TRANSPORTING ATPASE-RELATED"/>
    <property type="match status" value="1"/>
</dbReference>
<evidence type="ECO:0000256" key="6">
    <source>
        <dbReference type="ARBA" id="ARBA00022967"/>
    </source>
</evidence>
<dbReference type="GO" id="GO:0006874">
    <property type="term" value="P:intracellular calcium ion homeostasis"/>
    <property type="evidence" value="ECO:0007669"/>
    <property type="project" value="TreeGrafter"/>
</dbReference>